<dbReference type="RefSeq" id="XP_053592752.1">
    <property type="nucleotide sequence ID" value="XM_053724107.1"/>
</dbReference>
<dbReference type="SUPFAM" id="SSF56436">
    <property type="entry name" value="C-type lectin-like"/>
    <property type="match status" value="1"/>
</dbReference>
<dbReference type="Proteomes" id="UP000483820">
    <property type="component" value="Chromosome I"/>
</dbReference>
<gene>
    <name evidence="4" type="ORF">GCK72_003524</name>
</gene>
<dbReference type="CTD" id="9806020"/>
<dbReference type="PANTHER" id="PTHR47517">
    <property type="entry name" value="C-TYPE LECTIN-RELATED"/>
    <property type="match status" value="1"/>
</dbReference>
<dbReference type="EMBL" id="WUAV01000001">
    <property type="protein sequence ID" value="KAF1771697.1"/>
    <property type="molecule type" value="Genomic_DNA"/>
</dbReference>
<feature type="chain" id="PRO_5025613044" description="C-type lectin domain-containing protein" evidence="2">
    <location>
        <begin position="21"/>
        <end position="337"/>
    </location>
</feature>
<feature type="region of interest" description="Disordered" evidence="1">
    <location>
        <begin position="26"/>
        <end position="77"/>
    </location>
</feature>
<dbReference type="PANTHER" id="PTHR47517:SF2">
    <property type="entry name" value="C-TYPE LECTIN DOMAIN-CONTAINING PROTEIN"/>
    <property type="match status" value="1"/>
</dbReference>
<dbReference type="InterPro" id="IPR016186">
    <property type="entry name" value="C-type_lectin-like/link_sf"/>
</dbReference>
<feature type="compositionally biased region" description="Basic and acidic residues" evidence="1">
    <location>
        <begin position="133"/>
        <end position="142"/>
    </location>
</feature>
<reference evidence="4 5" key="1">
    <citation type="submission" date="2019-12" db="EMBL/GenBank/DDBJ databases">
        <title>Chromosome-level assembly of the Caenorhabditis remanei genome.</title>
        <authorList>
            <person name="Teterina A.A."/>
            <person name="Willis J.H."/>
            <person name="Phillips P.C."/>
        </authorList>
    </citation>
    <scope>NUCLEOTIDE SEQUENCE [LARGE SCALE GENOMIC DNA]</scope>
    <source>
        <strain evidence="4 5">PX506</strain>
        <tissue evidence="4">Whole organism</tissue>
    </source>
</reference>
<feature type="domain" description="C-type lectin" evidence="3">
    <location>
        <begin position="165"/>
        <end position="318"/>
    </location>
</feature>
<dbReference type="AlphaFoldDB" id="A0A6A5HYC4"/>
<feature type="compositionally biased region" description="Basic residues" evidence="1">
    <location>
        <begin position="143"/>
        <end position="152"/>
    </location>
</feature>
<sequence>MNLLPLFSILLALFITSLEAHRGRSRKDGRHDHFLSIESPSSSSSHDSSSDEVESTRGSGKRRHQKTKPPPVAQDQVEEKCPADWLTFKRPQGKCLLLFLSLIGITVSIIVGGGGGGRGHFDDDSRHYSGGRDSSDSSDSHEHHPHPHRPPRPSRPNPPRELTKCPDNWMLFKRPQGNWCVGLYNALIDQLSAEQRCRTLNATLTGLQTNEERMKLADAARALLLPTSVTDAAIWLGAKRKPECPRAGICLPKDTFNWTDGHTTGTDGFVYFPGEPNGKIDNTWGVQSCIHQLIFPRGPTHWFWVTVTHGELDDTFCQEANVFPGTKLYACGKKATR</sequence>
<evidence type="ECO:0000313" key="4">
    <source>
        <dbReference type="EMBL" id="KAF1771697.1"/>
    </source>
</evidence>
<dbReference type="InterPro" id="IPR001304">
    <property type="entry name" value="C-type_lectin-like"/>
</dbReference>
<proteinExistence type="predicted"/>
<dbReference type="InterPro" id="IPR016187">
    <property type="entry name" value="CTDL_fold"/>
</dbReference>
<keyword evidence="2" id="KW-0732">Signal</keyword>
<feature type="signal peptide" evidence="2">
    <location>
        <begin position="1"/>
        <end position="20"/>
    </location>
</feature>
<name>A0A6A5HYC4_CAERE</name>
<dbReference type="KEGG" id="crq:GCK72_003524"/>
<evidence type="ECO:0000256" key="1">
    <source>
        <dbReference type="SAM" id="MobiDB-lite"/>
    </source>
</evidence>
<dbReference type="CDD" id="cd00037">
    <property type="entry name" value="CLECT"/>
    <property type="match status" value="1"/>
</dbReference>
<organism evidence="4 5">
    <name type="scientific">Caenorhabditis remanei</name>
    <name type="common">Caenorhabditis vulgaris</name>
    <dbReference type="NCBI Taxonomy" id="31234"/>
    <lineage>
        <taxon>Eukaryota</taxon>
        <taxon>Metazoa</taxon>
        <taxon>Ecdysozoa</taxon>
        <taxon>Nematoda</taxon>
        <taxon>Chromadorea</taxon>
        <taxon>Rhabditida</taxon>
        <taxon>Rhabditina</taxon>
        <taxon>Rhabditomorpha</taxon>
        <taxon>Rhabditoidea</taxon>
        <taxon>Rhabditidae</taxon>
        <taxon>Peloderinae</taxon>
        <taxon>Caenorhabditis</taxon>
    </lineage>
</organism>
<protein>
    <recommendedName>
        <fullName evidence="3">C-type lectin domain-containing protein</fullName>
    </recommendedName>
</protein>
<evidence type="ECO:0000259" key="3">
    <source>
        <dbReference type="SMART" id="SM00034"/>
    </source>
</evidence>
<feature type="region of interest" description="Disordered" evidence="1">
    <location>
        <begin position="121"/>
        <end position="162"/>
    </location>
</feature>
<evidence type="ECO:0000313" key="5">
    <source>
        <dbReference type="Proteomes" id="UP000483820"/>
    </source>
</evidence>
<dbReference type="SMART" id="SM00034">
    <property type="entry name" value="CLECT"/>
    <property type="match status" value="1"/>
</dbReference>
<dbReference type="Gene3D" id="3.10.100.10">
    <property type="entry name" value="Mannose-Binding Protein A, subunit A"/>
    <property type="match status" value="1"/>
</dbReference>
<accession>A0A6A5HYC4</accession>
<comment type="caution">
    <text evidence="4">The sequence shown here is derived from an EMBL/GenBank/DDBJ whole genome shotgun (WGS) entry which is preliminary data.</text>
</comment>
<evidence type="ECO:0000256" key="2">
    <source>
        <dbReference type="SAM" id="SignalP"/>
    </source>
</evidence>
<dbReference type="GeneID" id="9806020"/>
<feature type="compositionally biased region" description="Low complexity" evidence="1">
    <location>
        <begin position="36"/>
        <end position="47"/>
    </location>
</feature>